<dbReference type="SUPFAM" id="SSF56235">
    <property type="entry name" value="N-terminal nucleophile aminohydrolases (Ntn hydrolases)"/>
    <property type="match status" value="1"/>
</dbReference>
<proteinExistence type="evidence at transcript level"/>
<name>A0A4P8F9V1_9CARY</name>
<dbReference type="Pfam" id="PF12481">
    <property type="entry name" value="DUF3700"/>
    <property type="match status" value="1"/>
</dbReference>
<evidence type="ECO:0000313" key="2">
    <source>
        <dbReference type="EMBL" id="QCO76351.1"/>
    </source>
</evidence>
<evidence type="ECO:0000259" key="1">
    <source>
        <dbReference type="SMART" id="SM01172"/>
    </source>
</evidence>
<dbReference type="PANTHER" id="PTHR45952:SF6">
    <property type="entry name" value="STEM-SPECIFIC PROTEIN TSJT1-LIKE"/>
    <property type="match status" value="1"/>
</dbReference>
<dbReference type="AlphaFoldDB" id="A0A4P8F9V1"/>
<dbReference type="EMBL" id="MK226187">
    <property type="protein sequence ID" value="QCO76351.1"/>
    <property type="molecule type" value="mRNA"/>
</dbReference>
<dbReference type="InterPro" id="IPR044828">
    <property type="entry name" value="TSJT1-like"/>
</dbReference>
<dbReference type="Gene3D" id="3.60.20.10">
    <property type="entry name" value="Glutamine Phosphoribosylpyrophosphate, subunit 1, domain 1"/>
    <property type="match status" value="1"/>
</dbReference>
<dbReference type="InterPro" id="IPR029055">
    <property type="entry name" value="Ntn_hydrolases_N"/>
</dbReference>
<reference evidence="2" key="1">
    <citation type="submission" date="2018-11" db="EMBL/GenBank/DDBJ databases">
        <authorList>
            <person name="Wang Z."/>
            <person name="Wang Y."/>
        </authorList>
    </citation>
    <scope>NUCLEOTIDE SEQUENCE</scope>
</reference>
<accession>A0A4P8F9V1</accession>
<dbReference type="PANTHER" id="PTHR45952">
    <property type="entry name" value="ALUMINUM INDUCED PROTEIN WITH YGL AND LRDR MOTIFS"/>
    <property type="match status" value="1"/>
</dbReference>
<protein>
    <submittedName>
        <fullName evidence="2">Stem-specific protein</fullName>
    </submittedName>
</protein>
<dbReference type="SMART" id="SM01172">
    <property type="entry name" value="DUF3700"/>
    <property type="match status" value="1"/>
</dbReference>
<dbReference type="InterPro" id="IPR024286">
    <property type="entry name" value="DUF3700"/>
</dbReference>
<feature type="domain" description="DUF3700" evidence="1">
    <location>
        <begin position="2"/>
        <end position="236"/>
    </location>
</feature>
<sequence>MLAIFHKGMVDVPRELNSPSAGRQRPKSCEEIVKEFQQSYHHDQDANAFCIGFGNDGFLSYFPAKAYSQSSQGQRLFCAMDNMYCLFLGNLNNLSPLIRQYGPSKNTNEAMFAIQAYRTLRDRGPYPADQVLRDLDGSFGFVIYDRNAGTVFVAQGQGRGGADQLFWGISAGGSAVISDDLNVIKASCAKSFAPFPPGCMFHSEGGLRSFEHPMNKMKAMPRIDSEGAMCGATFKVHVSSKINTMPRVGNETNWALSGGPHT</sequence>
<organism evidence="2">
    <name type="scientific">Tamarix hispida</name>
    <dbReference type="NCBI Taxonomy" id="189793"/>
    <lineage>
        <taxon>Eukaryota</taxon>
        <taxon>Viridiplantae</taxon>
        <taxon>Streptophyta</taxon>
        <taxon>Embryophyta</taxon>
        <taxon>Tracheophyta</taxon>
        <taxon>Spermatophyta</taxon>
        <taxon>Magnoliopsida</taxon>
        <taxon>eudicotyledons</taxon>
        <taxon>Gunneridae</taxon>
        <taxon>Pentapetalae</taxon>
        <taxon>Caryophyllales</taxon>
        <taxon>Tamaricaceae</taxon>
        <taxon>Tamarix</taxon>
    </lineage>
</organism>